<sequence length="98" mass="11246">MRERRQRKGSGETNNRWMGDTQTNMNNKCGEKSQITEFKVKPRSCRQTNERPVRRKQQVLFEKVLSTPSDANESKRSAGVPFTIPVAVTIDHKPNTSL</sequence>
<name>A0ACB7ET46_NIBAL</name>
<comment type="caution">
    <text evidence="1">The sequence shown here is derived from an EMBL/GenBank/DDBJ whole genome shotgun (WGS) entry which is preliminary data.</text>
</comment>
<keyword evidence="2" id="KW-1185">Reference proteome</keyword>
<reference evidence="1" key="1">
    <citation type="submission" date="2020-04" db="EMBL/GenBank/DDBJ databases">
        <title>A chromosome-scale assembly and high-density genetic map of the yellow drum (Nibea albiflora) genome.</title>
        <authorList>
            <person name="Xu D."/>
            <person name="Zhang W."/>
            <person name="Chen R."/>
            <person name="Tan P."/>
            <person name="Wang L."/>
            <person name="Song H."/>
            <person name="Tian L."/>
            <person name="Zhu Q."/>
            <person name="Wang B."/>
        </authorList>
    </citation>
    <scope>NUCLEOTIDE SEQUENCE</scope>
    <source>
        <strain evidence="1">ZJHYS-2018</strain>
    </source>
</reference>
<evidence type="ECO:0000313" key="1">
    <source>
        <dbReference type="EMBL" id="KAG8005104.1"/>
    </source>
</evidence>
<accession>A0ACB7ET46</accession>
<protein>
    <submittedName>
        <fullName evidence="1">Uncharacterized protein</fullName>
    </submittedName>
</protein>
<dbReference type="EMBL" id="CM024811">
    <property type="protein sequence ID" value="KAG8005104.1"/>
    <property type="molecule type" value="Genomic_DNA"/>
</dbReference>
<organism evidence="1 2">
    <name type="scientific">Nibea albiflora</name>
    <name type="common">Yellow drum</name>
    <name type="synonym">Corvina albiflora</name>
    <dbReference type="NCBI Taxonomy" id="240163"/>
    <lineage>
        <taxon>Eukaryota</taxon>
        <taxon>Metazoa</taxon>
        <taxon>Chordata</taxon>
        <taxon>Craniata</taxon>
        <taxon>Vertebrata</taxon>
        <taxon>Euteleostomi</taxon>
        <taxon>Actinopterygii</taxon>
        <taxon>Neopterygii</taxon>
        <taxon>Teleostei</taxon>
        <taxon>Neoteleostei</taxon>
        <taxon>Acanthomorphata</taxon>
        <taxon>Eupercaria</taxon>
        <taxon>Sciaenidae</taxon>
        <taxon>Nibea</taxon>
    </lineage>
</organism>
<evidence type="ECO:0000313" key="2">
    <source>
        <dbReference type="Proteomes" id="UP000805704"/>
    </source>
</evidence>
<gene>
    <name evidence="1" type="ORF">GBF38_011009</name>
</gene>
<proteinExistence type="predicted"/>
<dbReference type="Proteomes" id="UP000805704">
    <property type="component" value="Chromosome 23"/>
</dbReference>